<proteinExistence type="predicted"/>
<feature type="compositionally biased region" description="Low complexity" evidence="1">
    <location>
        <begin position="49"/>
        <end position="64"/>
    </location>
</feature>
<sequence>MGRKIDISSVTSADLLALLKGRPDLLAGLVAGLKKKGAPTAQPAEAEDAGAVPAPSGEPAAPAPDKGAAVPVGLREGAVKVIAAPPPSQEPAAPVRIEQAPAPVGPKEGTVTVVTAPSASEEPAAPVRVEQAPAPVGPKEGTVTVVTAPSASEEPAAPVRVEQAPAPVGPKEGTVTVVTAPSASEEPAAPAPREEAVVSVASEDGAAPVIVAPPPSEEPAAPAPGEEAVVSVASEDEAAPVIVAPPPSEEPAAPAPGEDTAVTVVPEEEEAVTATSAPQPEEEPAAPPPGGGAAAVTPDEEEAAMAAMDSQSAEVAAPAAPRPFKIVSTCCSNDFITLDASTSGSVDLGAGRDAVALPGNKVDYKVARQDGGWTVSHDVDGAKVTISLRGVEWLQFDDGIVCLDMADSNAITGYQIVKAVLGVPRDLNRVFSVAGDLDHGQSQGTVISELMHVMQSQFKGRFSAPHYTQDGITQHYENVLSREPDACGLTAWLKVASHMTPERMLASFALGPEATATAVREVGQGAPFEPTLFV</sequence>
<dbReference type="EMBL" id="QJJK01000005">
    <property type="protein sequence ID" value="PXW59027.1"/>
    <property type="molecule type" value="Genomic_DNA"/>
</dbReference>
<feature type="compositionally biased region" description="Low complexity" evidence="1">
    <location>
        <begin position="218"/>
        <end position="232"/>
    </location>
</feature>
<evidence type="ECO:0000313" key="3">
    <source>
        <dbReference type="Proteomes" id="UP000248021"/>
    </source>
</evidence>
<dbReference type="Proteomes" id="UP000248021">
    <property type="component" value="Unassembled WGS sequence"/>
</dbReference>
<reference evidence="2 3" key="1">
    <citation type="submission" date="2018-05" db="EMBL/GenBank/DDBJ databases">
        <title>Genomic Encyclopedia of Type Strains, Phase IV (KMG-IV): sequencing the most valuable type-strain genomes for metagenomic binning, comparative biology and taxonomic classification.</title>
        <authorList>
            <person name="Goeker M."/>
        </authorList>
    </citation>
    <scope>NUCLEOTIDE SEQUENCE [LARGE SCALE GENOMIC DNA]</scope>
    <source>
        <strain evidence="2 3">DSM 6462</strain>
    </source>
</reference>
<feature type="region of interest" description="Disordered" evidence="1">
    <location>
        <begin position="34"/>
        <end position="69"/>
    </location>
</feature>
<evidence type="ECO:0000256" key="1">
    <source>
        <dbReference type="SAM" id="MobiDB-lite"/>
    </source>
</evidence>
<feature type="region of interest" description="Disordered" evidence="1">
    <location>
        <begin position="208"/>
        <end position="232"/>
    </location>
</feature>
<feature type="region of interest" description="Disordered" evidence="1">
    <location>
        <begin position="268"/>
        <end position="296"/>
    </location>
</feature>
<evidence type="ECO:0008006" key="4">
    <source>
        <dbReference type="Google" id="ProtNLM"/>
    </source>
</evidence>
<protein>
    <recommendedName>
        <fullName evidence="4">DUF4214 domain-containing protein</fullName>
    </recommendedName>
</protein>
<accession>A0A2V3U7E9</accession>
<comment type="caution">
    <text evidence="2">The sequence shown here is derived from an EMBL/GenBank/DDBJ whole genome shotgun (WGS) entry which is preliminary data.</text>
</comment>
<gene>
    <name evidence="2" type="ORF">C7450_105376</name>
</gene>
<evidence type="ECO:0000313" key="2">
    <source>
        <dbReference type="EMBL" id="PXW59027.1"/>
    </source>
</evidence>
<dbReference type="AlphaFoldDB" id="A0A2V3U7E9"/>
<keyword evidence="3" id="KW-1185">Reference proteome</keyword>
<feature type="region of interest" description="Disordered" evidence="1">
    <location>
        <begin position="181"/>
        <end position="200"/>
    </location>
</feature>
<name>A0A2V3U7E9_9HYPH</name>
<organism evidence="2 3">
    <name type="scientific">Chelatococcus asaccharovorans</name>
    <dbReference type="NCBI Taxonomy" id="28210"/>
    <lineage>
        <taxon>Bacteria</taxon>
        <taxon>Pseudomonadati</taxon>
        <taxon>Pseudomonadota</taxon>
        <taxon>Alphaproteobacteria</taxon>
        <taxon>Hyphomicrobiales</taxon>
        <taxon>Chelatococcaceae</taxon>
        <taxon>Chelatococcus</taxon>
    </lineage>
</organism>